<dbReference type="VEuPathDB" id="FungiDB:SI65_08755"/>
<comment type="function">
    <text evidence="1">Ornithine decarboxylase (ODC) antizyme protein that negatively regulates ODC activity and intracellular polyamine biosynthesis in response to increased intracellular polyamine levels. Binds to ODC monomers, inhibiting the assembly of the functional ODC homodimer, and targets the monomers for ubiquitin-independent proteolytic destruction by the 26S proteasome.</text>
</comment>
<accession>A0A1E3B4S5</accession>
<dbReference type="GO" id="GO:0005737">
    <property type="term" value="C:cytoplasm"/>
    <property type="evidence" value="ECO:0007669"/>
    <property type="project" value="TreeGrafter"/>
</dbReference>
<dbReference type="InterPro" id="IPR038581">
    <property type="entry name" value="ODC_AZ_sf"/>
</dbReference>
<evidence type="ECO:0000313" key="8">
    <source>
        <dbReference type="Proteomes" id="UP000094569"/>
    </source>
</evidence>
<name>A0A1E3B4S5_ASPCR</name>
<dbReference type="Proteomes" id="UP000094569">
    <property type="component" value="Unassembled WGS sequence"/>
</dbReference>
<evidence type="ECO:0000256" key="2">
    <source>
        <dbReference type="ARBA" id="ARBA00008796"/>
    </source>
</evidence>
<dbReference type="InterPro" id="IPR002993">
    <property type="entry name" value="ODC_AZ"/>
</dbReference>
<proteinExistence type="inferred from homology"/>
<reference evidence="7 8" key="1">
    <citation type="journal article" date="2016" name="BMC Genomics">
        <title>Comparative genomic and transcriptomic analyses of the Fuzhuan brick tea-fermentation fungus Aspergillus cristatus.</title>
        <authorList>
            <person name="Ge Y."/>
            <person name="Wang Y."/>
            <person name="Liu Y."/>
            <person name="Tan Y."/>
            <person name="Ren X."/>
            <person name="Zhang X."/>
            <person name="Hyde K.D."/>
            <person name="Liu Y."/>
            <person name="Liu Z."/>
        </authorList>
    </citation>
    <scope>NUCLEOTIDE SEQUENCE [LARGE SCALE GENOMIC DNA]</scope>
    <source>
        <strain evidence="7 8">GZAAS20.1005</strain>
    </source>
</reference>
<dbReference type="GO" id="GO:0008073">
    <property type="term" value="F:ornithine decarboxylase inhibitor activity"/>
    <property type="evidence" value="ECO:0007669"/>
    <property type="project" value="InterPro"/>
</dbReference>
<protein>
    <recommendedName>
        <fullName evidence="4">Ornithine decarboxylase antizyme</fullName>
    </recommendedName>
</protein>
<dbReference type="GO" id="GO:0075523">
    <property type="term" value="P:viral translational frameshifting"/>
    <property type="evidence" value="ECO:0007669"/>
    <property type="project" value="UniProtKB-KW"/>
</dbReference>
<dbReference type="Pfam" id="PF02100">
    <property type="entry name" value="ODC_AZ"/>
    <property type="match status" value="1"/>
</dbReference>
<evidence type="ECO:0000256" key="1">
    <source>
        <dbReference type="ARBA" id="ARBA00002307"/>
    </source>
</evidence>
<dbReference type="GO" id="GO:0045732">
    <property type="term" value="P:positive regulation of protein catabolic process"/>
    <property type="evidence" value="ECO:0007669"/>
    <property type="project" value="TreeGrafter"/>
</dbReference>
<sequence length="252" mass="27804">MAKYLKNNSSNRNQFQQLINKASQTSVLASCYSLTESTSADHSGIPEVPSGSKPPSSSPPFDTSIRSEMERTWPGISLPEYRREAAHTISGECERLFCDTLSAMLHGERRLARQVLLEVGACQANQQGHAGQERKHIQSWVEVWDYTSDAIYRGFVTEASGERTLFVFFEDNALGHGLKSGLIALFELAGMSAFGCSQIVACIQRSQDTAELEVVRNLGWCGFNLTTLGPWLPEDCSASTISPKWIFLCAEV</sequence>
<keyword evidence="5" id="KW-0688">Ribosomal frameshifting</keyword>
<evidence type="ECO:0000313" key="7">
    <source>
        <dbReference type="EMBL" id="ODM15914.1"/>
    </source>
</evidence>
<dbReference type="GO" id="GO:0005634">
    <property type="term" value="C:nucleus"/>
    <property type="evidence" value="ECO:0007669"/>
    <property type="project" value="TreeGrafter"/>
</dbReference>
<gene>
    <name evidence="7" type="ORF">SI65_08755</name>
</gene>
<dbReference type="PANTHER" id="PTHR10279:SF10">
    <property type="entry name" value="ORNITHINE DECARBOXYLASE ANTIZYME"/>
    <property type="match status" value="1"/>
</dbReference>
<dbReference type="InterPro" id="IPR016181">
    <property type="entry name" value="Acyl_CoA_acyltransferase"/>
</dbReference>
<comment type="caution">
    <text evidence="7">The sequence shown here is derived from an EMBL/GenBank/DDBJ whole genome shotgun (WGS) entry which is preliminary data.</text>
</comment>
<evidence type="ECO:0000256" key="5">
    <source>
        <dbReference type="ARBA" id="ARBA00022758"/>
    </source>
</evidence>
<evidence type="ECO:0000256" key="6">
    <source>
        <dbReference type="SAM" id="MobiDB-lite"/>
    </source>
</evidence>
<organism evidence="7 8">
    <name type="scientific">Aspergillus cristatus</name>
    <name type="common">Chinese Fuzhuan brick tea-fermentation fungus</name>
    <name type="synonym">Eurotium cristatum</name>
    <dbReference type="NCBI Taxonomy" id="573508"/>
    <lineage>
        <taxon>Eukaryota</taxon>
        <taxon>Fungi</taxon>
        <taxon>Dikarya</taxon>
        <taxon>Ascomycota</taxon>
        <taxon>Pezizomycotina</taxon>
        <taxon>Eurotiomycetes</taxon>
        <taxon>Eurotiomycetidae</taxon>
        <taxon>Eurotiales</taxon>
        <taxon>Aspergillaceae</taxon>
        <taxon>Aspergillus</taxon>
        <taxon>Aspergillus subgen. Aspergillus</taxon>
    </lineage>
</organism>
<feature type="region of interest" description="Disordered" evidence="6">
    <location>
        <begin position="38"/>
        <end position="65"/>
    </location>
</feature>
<comment type="similarity">
    <text evidence="2">Belongs to the ODC antizyme family.</text>
</comment>
<dbReference type="AlphaFoldDB" id="A0A1E3B4S5"/>
<dbReference type="PANTHER" id="PTHR10279">
    <property type="entry name" value="ORNITHINE DECARBOXYLASE ANTIZYME"/>
    <property type="match status" value="1"/>
</dbReference>
<comment type="subunit">
    <text evidence="3">Interacts with ODC and thereby sterically blocks ODC homodimerization.</text>
</comment>
<dbReference type="SUPFAM" id="SSF55729">
    <property type="entry name" value="Acyl-CoA N-acyltransferases (Nat)"/>
    <property type="match status" value="1"/>
</dbReference>
<keyword evidence="8" id="KW-1185">Reference proteome</keyword>
<dbReference type="Gene3D" id="3.40.630.60">
    <property type="match status" value="1"/>
</dbReference>
<evidence type="ECO:0000256" key="4">
    <source>
        <dbReference type="ARBA" id="ARBA00017712"/>
    </source>
</evidence>
<dbReference type="STRING" id="573508.A0A1E3B4S5"/>
<dbReference type="OrthoDB" id="6407410at2759"/>
<evidence type="ECO:0000256" key="3">
    <source>
        <dbReference type="ARBA" id="ARBA00011486"/>
    </source>
</evidence>
<dbReference type="EMBL" id="JXNT01000014">
    <property type="protein sequence ID" value="ODM15914.1"/>
    <property type="molecule type" value="Genomic_DNA"/>
</dbReference>